<keyword evidence="5" id="KW-1185">Reference proteome</keyword>
<dbReference type="GO" id="GO:0005524">
    <property type="term" value="F:ATP binding"/>
    <property type="evidence" value="ECO:0007669"/>
    <property type="project" value="UniProtKB-KW"/>
</dbReference>
<keyword evidence="2 4" id="KW-0067">ATP-binding</keyword>
<dbReference type="Pfam" id="PF00005">
    <property type="entry name" value="ABC_tran"/>
    <property type="match status" value="1"/>
</dbReference>
<dbReference type="RefSeq" id="WP_183974581.1">
    <property type="nucleotide sequence ID" value="NZ_JACIBY010000005.1"/>
</dbReference>
<gene>
    <name evidence="4" type="ORF">FHS57_002841</name>
</gene>
<reference evidence="4 5" key="1">
    <citation type="submission" date="2020-08" db="EMBL/GenBank/DDBJ databases">
        <title>Genomic Encyclopedia of Type Strains, Phase IV (KMG-IV): sequencing the most valuable type-strain genomes for metagenomic binning, comparative biology and taxonomic classification.</title>
        <authorList>
            <person name="Goeker M."/>
        </authorList>
    </citation>
    <scope>NUCLEOTIDE SEQUENCE [LARGE SCALE GENOMIC DNA]</scope>
    <source>
        <strain evidence="4 5">DSM 17976</strain>
    </source>
</reference>
<proteinExistence type="predicted"/>
<dbReference type="PANTHER" id="PTHR43514:SF4">
    <property type="entry name" value="ABC TRANSPORTER I FAMILY MEMBER 10"/>
    <property type="match status" value="1"/>
</dbReference>
<evidence type="ECO:0000313" key="5">
    <source>
        <dbReference type="Proteomes" id="UP000541352"/>
    </source>
</evidence>
<protein>
    <submittedName>
        <fullName evidence="4">Molybdate transport system ATP-binding protein</fullName>
    </submittedName>
</protein>
<comment type="caution">
    <text evidence="4">The sequence shown here is derived from an EMBL/GenBank/DDBJ whole genome shotgun (WGS) entry which is preliminary data.</text>
</comment>
<dbReference type="PROSITE" id="PS50893">
    <property type="entry name" value="ABC_TRANSPORTER_2"/>
    <property type="match status" value="1"/>
</dbReference>
<evidence type="ECO:0000256" key="2">
    <source>
        <dbReference type="ARBA" id="ARBA00022840"/>
    </source>
</evidence>
<keyword evidence="1" id="KW-0547">Nucleotide-binding</keyword>
<dbReference type="PANTHER" id="PTHR43514">
    <property type="entry name" value="ABC TRANSPORTER I FAMILY MEMBER 10"/>
    <property type="match status" value="1"/>
</dbReference>
<dbReference type="EMBL" id="JACIBY010000005">
    <property type="protein sequence ID" value="MBB3838835.1"/>
    <property type="molecule type" value="Genomic_DNA"/>
</dbReference>
<accession>A0A7W5ZKH1</accession>
<evidence type="ECO:0000256" key="1">
    <source>
        <dbReference type="ARBA" id="ARBA00022741"/>
    </source>
</evidence>
<dbReference type="AlphaFoldDB" id="A0A7W5ZKH1"/>
<dbReference type="Proteomes" id="UP000541352">
    <property type="component" value="Unassembled WGS sequence"/>
</dbReference>
<name>A0A7W5ZKH1_9BACT</name>
<dbReference type="SUPFAM" id="SSF52540">
    <property type="entry name" value="P-loop containing nucleoside triphosphate hydrolases"/>
    <property type="match status" value="1"/>
</dbReference>
<dbReference type="SMART" id="SM00382">
    <property type="entry name" value="AAA"/>
    <property type="match status" value="1"/>
</dbReference>
<sequence>MIELDLQLPRLFADGQGELRIQLSLESHSLTALYGASGAGKTTLLRLLAGLETPVVGRIVVDGDTWLDTSSKINVPVQQRSIGFVFQDSALFPNMTVRENLAYAAASPKDALIDELLQKIGLESLAYRKPDALSGGQRQRVALARALVRRPKVLLLDEPFASLDATTAQSLREVLGDLHQQFQTTTLLVTHSQEDIRQLADRKVEIERGRVKTDEDKAPEPTPMWGVITKLDRENGYLETDTMQIRLSASAPWPNDLKVGDEVSLSWKRRI</sequence>
<dbReference type="InterPro" id="IPR003593">
    <property type="entry name" value="AAA+_ATPase"/>
</dbReference>
<dbReference type="Gene3D" id="3.40.50.300">
    <property type="entry name" value="P-loop containing nucleotide triphosphate hydrolases"/>
    <property type="match status" value="1"/>
</dbReference>
<dbReference type="InterPro" id="IPR050334">
    <property type="entry name" value="Molybdenum_import_ModC"/>
</dbReference>
<organism evidence="4 5">
    <name type="scientific">Runella defluvii</name>
    <dbReference type="NCBI Taxonomy" id="370973"/>
    <lineage>
        <taxon>Bacteria</taxon>
        <taxon>Pseudomonadati</taxon>
        <taxon>Bacteroidota</taxon>
        <taxon>Cytophagia</taxon>
        <taxon>Cytophagales</taxon>
        <taxon>Spirosomataceae</taxon>
        <taxon>Runella</taxon>
    </lineage>
</organism>
<dbReference type="InterPro" id="IPR003439">
    <property type="entry name" value="ABC_transporter-like_ATP-bd"/>
</dbReference>
<dbReference type="PROSITE" id="PS00211">
    <property type="entry name" value="ABC_TRANSPORTER_1"/>
    <property type="match status" value="1"/>
</dbReference>
<feature type="domain" description="ABC transporter" evidence="3">
    <location>
        <begin position="1"/>
        <end position="233"/>
    </location>
</feature>
<dbReference type="GO" id="GO:0016887">
    <property type="term" value="F:ATP hydrolysis activity"/>
    <property type="evidence" value="ECO:0007669"/>
    <property type="project" value="InterPro"/>
</dbReference>
<dbReference type="InterPro" id="IPR027417">
    <property type="entry name" value="P-loop_NTPase"/>
</dbReference>
<evidence type="ECO:0000259" key="3">
    <source>
        <dbReference type="PROSITE" id="PS50893"/>
    </source>
</evidence>
<dbReference type="InterPro" id="IPR017871">
    <property type="entry name" value="ABC_transporter-like_CS"/>
</dbReference>
<evidence type="ECO:0000313" key="4">
    <source>
        <dbReference type="EMBL" id="MBB3838835.1"/>
    </source>
</evidence>